<reference evidence="1" key="1">
    <citation type="journal article" date="2015" name="Nature">
        <title>Complex archaea that bridge the gap between prokaryotes and eukaryotes.</title>
        <authorList>
            <person name="Spang A."/>
            <person name="Saw J.H."/>
            <person name="Jorgensen S.L."/>
            <person name="Zaremba-Niedzwiedzka K."/>
            <person name="Martijn J."/>
            <person name="Lind A.E."/>
            <person name="van Eijk R."/>
            <person name="Schleper C."/>
            <person name="Guy L."/>
            <person name="Ettema T.J."/>
        </authorList>
    </citation>
    <scope>NUCLEOTIDE SEQUENCE</scope>
</reference>
<proteinExistence type="predicted"/>
<dbReference type="AlphaFoldDB" id="A0A0F9QK40"/>
<organism evidence="1">
    <name type="scientific">marine sediment metagenome</name>
    <dbReference type="NCBI Taxonomy" id="412755"/>
    <lineage>
        <taxon>unclassified sequences</taxon>
        <taxon>metagenomes</taxon>
        <taxon>ecological metagenomes</taxon>
    </lineage>
</organism>
<protein>
    <submittedName>
        <fullName evidence="1">Uncharacterized protein</fullName>
    </submittedName>
</protein>
<name>A0A0F9QK40_9ZZZZ</name>
<gene>
    <name evidence="1" type="ORF">LCGC14_0709410</name>
</gene>
<sequence length="78" mass="9064">MTNQWHLRIRDTMMAEAAGRQAMQVLPRWAHTERSVLLRCHIHGRAIFALRDVFILVEECGQAPLALVDFTRQVLPRN</sequence>
<accession>A0A0F9QK40</accession>
<dbReference type="EMBL" id="LAZR01001555">
    <property type="protein sequence ID" value="KKN42809.1"/>
    <property type="molecule type" value="Genomic_DNA"/>
</dbReference>
<comment type="caution">
    <text evidence="1">The sequence shown here is derived from an EMBL/GenBank/DDBJ whole genome shotgun (WGS) entry which is preliminary data.</text>
</comment>
<evidence type="ECO:0000313" key="1">
    <source>
        <dbReference type="EMBL" id="KKN42809.1"/>
    </source>
</evidence>